<evidence type="ECO:0000313" key="1">
    <source>
        <dbReference type="EMBL" id="GFH42449.1"/>
    </source>
</evidence>
<gene>
    <name evidence="1" type="ORF">Hs30E_10000</name>
</gene>
<reference evidence="1 2" key="1">
    <citation type="submission" date="2020-02" db="EMBL/GenBank/DDBJ databases">
        <title>Draft genome sequence of Lactococcus sp. Hs30E4-3.</title>
        <authorList>
            <person name="Noda S."/>
            <person name="Yuki M."/>
            <person name="Ohkuma M."/>
        </authorList>
    </citation>
    <scope>NUCLEOTIDE SEQUENCE [LARGE SCALE GENOMIC DNA]</scope>
    <source>
        <strain evidence="1 2">Hs30E4-3</strain>
    </source>
</reference>
<name>A0A6A0BAJ1_9LACT</name>
<organism evidence="1 2">
    <name type="scientific">Pseudolactococcus hodotermopsidis</name>
    <dbReference type="NCBI Taxonomy" id="2709157"/>
    <lineage>
        <taxon>Bacteria</taxon>
        <taxon>Bacillati</taxon>
        <taxon>Bacillota</taxon>
        <taxon>Bacilli</taxon>
        <taxon>Lactobacillales</taxon>
        <taxon>Streptococcaceae</taxon>
        <taxon>Pseudolactococcus</taxon>
    </lineage>
</organism>
<dbReference type="AlphaFoldDB" id="A0A6A0BAJ1"/>
<proteinExistence type="predicted"/>
<evidence type="ECO:0000313" key="2">
    <source>
        <dbReference type="Proteomes" id="UP000480303"/>
    </source>
</evidence>
<comment type="caution">
    <text evidence="1">The sequence shown here is derived from an EMBL/GenBank/DDBJ whole genome shotgun (WGS) entry which is preliminary data.</text>
</comment>
<protein>
    <submittedName>
        <fullName evidence="1">Uncharacterized protein</fullName>
    </submittedName>
</protein>
<accession>A0A6A0BAJ1</accession>
<keyword evidence="2" id="KW-1185">Reference proteome</keyword>
<dbReference type="Proteomes" id="UP000480303">
    <property type="component" value="Unassembled WGS sequence"/>
</dbReference>
<sequence length="270" mass="31064">MNVVEKVLENVGGNVMIEESEDKKMVDNSRYKEFKNWYVSSEKKSKKSVDVYVTNFNKVRFLSDNKEICEITDVKGFKERTNSLFDTKAGMIDKLFSVVGQNLQRDELKDGLGYYLEFLREQNIDIFINILLKPFIEQVSRKKNNGLTRKTKPDVFLGKFGVGYNISGQGKPISIPYINHKGINLSMMSSAYAEKGGLKHNKIYLDVNTSSYPSDYEGKLIFSNGGNKYAVLEEWDIQEYDDNLLREISETFYDKIKQLKGVSEVDKDKI</sequence>
<dbReference type="EMBL" id="BLLI01000024">
    <property type="protein sequence ID" value="GFH42449.1"/>
    <property type="molecule type" value="Genomic_DNA"/>
</dbReference>